<evidence type="ECO:0000313" key="1">
    <source>
        <dbReference type="EMBL" id="CEG38349.1"/>
    </source>
</evidence>
<protein>
    <submittedName>
        <fullName evidence="1">Uncharacterized protein</fullName>
    </submittedName>
</protein>
<dbReference type="GeneID" id="36403484"/>
<evidence type="ECO:0000313" key="2">
    <source>
        <dbReference type="Proteomes" id="UP000054928"/>
    </source>
</evidence>
<keyword evidence="2" id="KW-1185">Reference proteome</keyword>
<reference evidence="2" key="1">
    <citation type="submission" date="2014-09" db="EMBL/GenBank/DDBJ databases">
        <authorList>
            <person name="Sharma Rahul"/>
            <person name="Thines Marco"/>
        </authorList>
    </citation>
    <scope>NUCLEOTIDE SEQUENCE [LARGE SCALE GENOMIC DNA]</scope>
</reference>
<dbReference type="Proteomes" id="UP000054928">
    <property type="component" value="Unassembled WGS sequence"/>
</dbReference>
<dbReference type="AlphaFoldDB" id="A0A0P1ADD2"/>
<accession>A0A0P1ADD2</accession>
<dbReference type="EMBL" id="CCYD01000321">
    <property type="protein sequence ID" value="CEG38349.1"/>
    <property type="molecule type" value="Genomic_DNA"/>
</dbReference>
<sequence length="146" mass="16745">MRNCYGIEEDTQELLEIFKVPYIVKQWLLYSENPADLIKCLKHPTKFGDTLPMRVEPSSAIIPQVTNVRAAKIPDKIVSRTTSSPPIAIHEVERTDINQTDDVNFLVWLLATSSSLEKHPEFSDIQLIDSLGLEKSRHSHLLRIFY</sequence>
<name>A0A0P1ADD2_PLAHL</name>
<proteinExistence type="predicted"/>
<organism evidence="1 2">
    <name type="scientific">Plasmopara halstedii</name>
    <name type="common">Downy mildew of sunflower</name>
    <dbReference type="NCBI Taxonomy" id="4781"/>
    <lineage>
        <taxon>Eukaryota</taxon>
        <taxon>Sar</taxon>
        <taxon>Stramenopiles</taxon>
        <taxon>Oomycota</taxon>
        <taxon>Peronosporomycetes</taxon>
        <taxon>Peronosporales</taxon>
        <taxon>Peronosporaceae</taxon>
        <taxon>Plasmopara</taxon>
    </lineage>
</organism>
<dbReference type="RefSeq" id="XP_024574718.1">
    <property type="nucleotide sequence ID" value="XM_024723775.1"/>
</dbReference>